<evidence type="ECO:0000313" key="4">
    <source>
        <dbReference type="EMBL" id="KAK1661746.1"/>
    </source>
</evidence>
<keyword evidence="5" id="KW-1185">Reference proteome</keyword>
<name>A0AAD8SQQ4_LOLMU</name>
<feature type="domain" description="FAR1" evidence="2">
    <location>
        <begin position="147"/>
        <end position="233"/>
    </location>
</feature>
<reference evidence="4" key="1">
    <citation type="submission" date="2023-07" db="EMBL/GenBank/DDBJ databases">
        <title>A chromosome-level genome assembly of Lolium multiflorum.</title>
        <authorList>
            <person name="Chen Y."/>
            <person name="Copetti D."/>
            <person name="Kolliker R."/>
            <person name="Studer B."/>
        </authorList>
    </citation>
    <scope>NUCLEOTIDE SEQUENCE</scope>
    <source>
        <strain evidence="4">02402/16</strain>
        <tissue evidence="4">Leaf</tissue>
    </source>
</reference>
<dbReference type="PANTHER" id="PTHR47718:SF4">
    <property type="entry name" value="PROTEIN FAR1-RELATED SEQUENCE"/>
    <property type="match status" value="1"/>
</dbReference>
<dbReference type="InterPro" id="IPR018289">
    <property type="entry name" value="MULE_transposase_dom"/>
</dbReference>
<feature type="domain" description="MULE transposase" evidence="3">
    <location>
        <begin position="356"/>
        <end position="449"/>
    </location>
</feature>
<evidence type="ECO:0000256" key="1">
    <source>
        <dbReference type="SAM" id="MobiDB-lite"/>
    </source>
</evidence>
<organism evidence="4 5">
    <name type="scientific">Lolium multiflorum</name>
    <name type="common">Italian ryegrass</name>
    <name type="synonym">Lolium perenne subsp. multiflorum</name>
    <dbReference type="NCBI Taxonomy" id="4521"/>
    <lineage>
        <taxon>Eukaryota</taxon>
        <taxon>Viridiplantae</taxon>
        <taxon>Streptophyta</taxon>
        <taxon>Embryophyta</taxon>
        <taxon>Tracheophyta</taxon>
        <taxon>Spermatophyta</taxon>
        <taxon>Magnoliopsida</taxon>
        <taxon>Liliopsida</taxon>
        <taxon>Poales</taxon>
        <taxon>Poaceae</taxon>
        <taxon>BOP clade</taxon>
        <taxon>Pooideae</taxon>
        <taxon>Poodae</taxon>
        <taxon>Poeae</taxon>
        <taxon>Poeae Chloroplast Group 2 (Poeae type)</taxon>
        <taxon>Loliodinae</taxon>
        <taxon>Loliinae</taxon>
        <taxon>Lolium</taxon>
    </lineage>
</organism>
<protein>
    <recommendedName>
        <fullName evidence="6">Protein FAR1-RELATED SEQUENCE</fullName>
    </recommendedName>
</protein>
<dbReference type="Pfam" id="PF10551">
    <property type="entry name" value="MULE"/>
    <property type="match status" value="1"/>
</dbReference>
<evidence type="ECO:0000313" key="5">
    <source>
        <dbReference type="Proteomes" id="UP001231189"/>
    </source>
</evidence>
<evidence type="ECO:0008006" key="6">
    <source>
        <dbReference type="Google" id="ProtNLM"/>
    </source>
</evidence>
<dbReference type="Proteomes" id="UP001231189">
    <property type="component" value="Unassembled WGS sequence"/>
</dbReference>
<dbReference type="PANTHER" id="PTHR47718">
    <property type="entry name" value="OS01G0519700 PROTEIN"/>
    <property type="match status" value="1"/>
</dbReference>
<dbReference type="InterPro" id="IPR004330">
    <property type="entry name" value="FAR1_DNA_bnd_dom"/>
</dbReference>
<sequence>MPRGFDFWFGIDLNEPADQDFVPGSNDNEAGSSHAPPVWEGTPDQGFVPGNNSNAAGTSHGGPNWENVDATGPFGPYSAGQSSDAQVDPKDTSDRGTNAGSGFQTGVTLPSEDRGEEGEVQSTPEGFSPKTPFLGMKFDTWEAALSHYNRYAHHVGFSVRIESSRKSTRDGEKDKCLFVCNKTGNNSLPPTPVKIRNRAITKLADCKAKMRIKRSGARWEVTQFVEEHTHEFVEKFALKKFLRSHNKIPKEEKKFIDLLSNVNLSSGRIMQIMAELYGSKQNVPYSTKTISNYRAQHSEERKIKDIPELLKYFEKLKEDDPRFYYDYKLDDDNRVENIFWVDGAARDVYKLYNDCISFDTTFMTNQYNMPCAPFIGINRYGQSIQLGCGFLRNERVANFEWLFRTFLVAMDGLHPLNIITDQDVAMRTAIEMVFPDTIHRNCRWHIMQKVQEKIGPMAAKREDLRRDFNDVIDYSVTEEEFETRWAEMIQKHDVVDNDHFKDIYGLRKCFVPAYFMKRFFPFLQTTARSEGFNAVLKQYISPRESLLNFFKQYMKLQEKIDCAEDGHDFMGMDKVVRLWGDFPMEDQILQTYTLPIYNIFQLEFRKITSYNARDCGGGVFEVFPVQVSEKTKEIADKHMIAMSKELAALKKANADALKRRKNKSVATEDISDSSPFEGRMDEDVSQSRNRNKKAKDPPVTAAKGRPCSKRKKSGLQLKKPNPTTCSVCGEIDHDARNCPVRLANPEKFPFHQFFQ</sequence>
<accession>A0AAD8SQQ4</accession>
<feature type="region of interest" description="Disordered" evidence="1">
    <location>
        <begin position="15"/>
        <end position="128"/>
    </location>
</feature>
<dbReference type="EMBL" id="JAUUTY010000003">
    <property type="protein sequence ID" value="KAK1661746.1"/>
    <property type="molecule type" value="Genomic_DNA"/>
</dbReference>
<feature type="region of interest" description="Disordered" evidence="1">
    <location>
        <begin position="658"/>
        <end position="723"/>
    </location>
</feature>
<dbReference type="AlphaFoldDB" id="A0AAD8SQQ4"/>
<proteinExistence type="predicted"/>
<feature type="compositionally biased region" description="Polar residues" evidence="1">
    <location>
        <begin position="95"/>
        <end position="108"/>
    </location>
</feature>
<comment type="caution">
    <text evidence="4">The sequence shown here is derived from an EMBL/GenBank/DDBJ whole genome shotgun (WGS) entry which is preliminary data.</text>
</comment>
<dbReference type="Pfam" id="PF03101">
    <property type="entry name" value="FAR1"/>
    <property type="match status" value="1"/>
</dbReference>
<evidence type="ECO:0000259" key="3">
    <source>
        <dbReference type="Pfam" id="PF10551"/>
    </source>
</evidence>
<evidence type="ECO:0000259" key="2">
    <source>
        <dbReference type="Pfam" id="PF03101"/>
    </source>
</evidence>
<gene>
    <name evidence="4" type="ORF">QYE76_049905</name>
</gene>